<dbReference type="AlphaFoldDB" id="A0A1W2BWT3"/>
<dbReference type="EMBL" id="FWXW01000006">
    <property type="protein sequence ID" value="SMC77214.1"/>
    <property type="molecule type" value="Genomic_DNA"/>
</dbReference>
<accession>A0A1W2BWT3</accession>
<dbReference type="GO" id="GO:0008897">
    <property type="term" value="F:holo-[acyl-carrier-protein] synthase activity"/>
    <property type="evidence" value="ECO:0007669"/>
    <property type="project" value="InterPro"/>
</dbReference>
<evidence type="ECO:0000313" key="2">
    <source>
        <dbReference type="EMBL" id="SMC77214.1"/>
    </source>
</evidence>
<dbReference type="RefSeq" id="WP_084235116.1">
    <property type="nucleotide sequence ID" value="NZ_FWXW01000006.1"/>
</dbReference>
<keyword evidence="1 2" id="KW-0808">Transferase</keyword>
<name>A0A1W2BWT3_9FIRM</name>
<dbReference type="Proteomes" id="UP000192790">
    <property type="component" value="Unassembled WGS sequence"/>
</dbReference>
<proteinExistence type="predicted"/>
<dbReference type="GO" id="GO:0005829">
    <property type="term" value="C:cytosol"/>
    <property type="evidence" value="ECO:0007669"/>
    <property type="project" value="TreeGrafter"/>
</dbReference>
<dbReference type="InterPro" id="IPR037143">
    <property type="entry name" value="4-PPantetheinyl_Trfase_dom_sf"/>
</dbReference>
<evidence type="ECO:0000256" key="1">
    <source>
        <dbReference type="ARBA" id="ARBA00022679"/>
    </source>
</evidence>
<dbReference type="GO" id="GO:0019878">
    <property type="term" value="P:lysine biosynthetic process via aminoadipic acid"/>
    <property type="evidence" value="ECO:0007669"/>
    <property type="project" value="TreeGrafter"/>
</dbReference>
<dbReference type="PANTHER" id="PTHR12215">
    <property type="entry name" value="PHOSPHOPANTETHEINE TRANSFERASE"/>
    <property type="match status" value="1"/>
</dbReference>
<dbReference type="Gene3D" id="3.90.470.20">
    <property type="entry name" value="4'-phosphopantetheinyl transferase domain"/>
    <property type="match status" value="2"/>
</dbReference>
<gene>
    <name evidence="2" type="ORF">SAMN02745168_2444</name>
</gene>
<dbReference type="PANTHER" id="PTHR12215:SF10">
    <property type="entry name" value="L-AMINOADIPATE-SEMIALDEHYDE DEHYDROGENASE-PHOSPHOPANTETHEINYL TRANSFERASE"/>
    <property type="match status" value="1"/>
</dbReference>
<sequence length="208" mass="22914">MGIRVFAAVLPPELRKGETAVGVRLLPREIRERIRGIQNPRRRRESLWGYLLLRYTAEAVFGFSGLPAVEYQAKGKPVFSEHPGAYFSISHSGEIVLCAAGDAPVGADVERIRPVRPSALKRMSGEEAAPSVSEEKALQRFFEAWVLREAEGKRGGEGISGKLRDAGMPAGGFSRLYSDLKGYCAAVSSDSCDFPEHIEIPDPERLWK</sequence>
<keyword evidence="3" id="KW-1185">Reference proteome</keyword>
<dbReference type="GO" id="GO:0000287">
    <property type="term" value="F:magnesium ion binding"/>
    <property type="evidence" value="ECO:0007669"/>
    <property type="project" value="InterPro"/>
</dbReference>
<dbReference type="InterPro" id="IPR050559">
    <property type="entry name" value="P-Pant_transferase_sf"/>
</dbReference>
<dbReference type="STRING" id="1122930.SAMN02745168_2444"/>
<dbReference type="OrthoDB" id="9808281at2"/>
<reference evidence="2 3" key="1">
    <citation type="submission" date="2017-04" db="EMBL/GenBank/DDBJ databases">
        <authorList>
            <person name="Afonso C.L."/>
            <person name="Miller P.J."/>
            <person name="Scott M.A."/>
            <person name="Spackman E."/>
            <person name="Goraichik I."/>
            <person name="Dimitrov K.M."/>
            <person name="Suarez D.L."/>
            <person name="Swayne D.E."/>
        </authorList>
    </citation>
    <scope>NUCLEOTIDE SEQUENCE [LARGE SCALE GENOMIC DNA]</scope>
    <source>
        <strain evidence="2 3">DSM 12816</strain>
    </source>
</reference>
<organism evidence="2 3">
    <name type="scientific">Papillibacter cinnamivorans DSM 12816</name>
    <dbReference type="NCBI Taxonomy" id="1122930"/>
    <lineage>
        <taxon>Bacteria</taxon>
        <taxon>Bacillati</taxon>
        <taxon>Bacillota</taxon>
        <taxon>Clostridia</taxon>
        <taxon>Eubacteriales</taxon>
        <taxon>Oscillospiraceae</taxon>
        <taxon>Papillibacter</taxon>
    </lineage>
</organism>
<evidence type="ECO:0000313" key="3">
    <source>
        <dbReference type="Proteomes" id="UP000192790"/>
    </source>
</evidence>
<protein>
    <submittedName>
        <fullName evidence="2">4'-phosphopantetheinyl transferase</fullName>
    </submittedName>
</protein>
<dbReference type="SUPFAM" id="SSF56214">
    <property type="entry name" value="4'-phosphopantetheinyl transferase"/>
    <property type="match status" value="2"/>
</dbReference>